<comment type="caution">
    <text evidence="2">The sequence shown here is derived from an EMBL/GenBank/DDBJ whole genome shotgun (WGS) entry which is preliminary data.</text>
</comment>
<reference evidence="2" key="1">
    <citation type="submission" date="2020-03" db="EMBL/GenBank/DDBJ databases">
        <authorList>
            <person name="Weist P."/>
        </authorList>
    </citation>
    <scope>NUCLEOTIDE SEQUENCE</scope>
</reference>
<dbReference type="AlphaFoldDB" id="A0A9N7TPQ6"/>
<feature type="compositionally biased region" description="Acidic residues" evidence="1">
    <location>
        <begin position="41"/>
        <end position="52"/>
    </location>
</feature>
<dbReference type="EMBL" id="CADEAL010000229">
    <property type="protein sequence ID" value="CAB1416871.1"/>
    <property type="molecule type" value="Genomic_DNA"/>
</dbReference>
<gene>
    <name evidence="2" type="ORF">PLEPLA_LOCUS4664</name>
</gene>
<accession>A0A9N7TPQ6</accession>
<dbReference type="Proteomes" id="UP001153269">
    <property type="component" value="Unassembled WGS sequence"/>
</dbReference>
<keyword evidence="3" id="KW-1185">Reference proteome</keyword>
<feature type="region of interest" description="Disordered" evidence="1">
    <location>
        <begin position="1"/>
        <end position="54"/>
    </location>
</feature>
<name>A0A9N7TPQ6_PLEPL</name>
<proteinExistence type="predicted"/>
<organism evidence="2 3">
    <name type="scientific">Pleuronectes platessa</name>
    <name type="common">European plaice</name>
    <dbReference type="NCBI Taxonomy" id="8262"/>
    <lineage>
        <taxon>Eukaryota</taxon>
        <taxon>Metazoa</taxon>
        <taxon>Chordata</taxon>
        <taxon>Craniata</taxon>
        <taxon>Vertebrata</taxon>
        <taxon>Euteleostomi</taxon>
        <taxon>Actinopterygii</taxon>
        <taxon>Neopterygii</taxon>
        <taxon>Teleostei</taxon>
        <taxon>Neoteleostei</taxon>
        <taxon>Acanthomorphata</taxon>
        <taxon>Carangaria</taxon>
        <taxon>Pleuronectiformes</taxon>
        <taxon>Pleuronectoidei</taxon>
        <taxon>Pleuronectidae</taxon>
        <taxon>Pleuronectes</taxon>
    </lineage>
</organism>
<evidence type="ECO:0000313" key="2">
    <source>
        <dbReference type="EMBL" id="CAB1416871.1"/>
    </source>
</evidence>
<evidence type="ECO:0000256" key="1">
    <source>
        <dbReference type="SAM" id="MobiDB-lite"/>
    </source>
</evidence>
<sequence length="148" mass="15725">MRGLTVSSDAGDIGVVKKQRQQQPALPAGCSLSPGAPAEGALEEEEEEEEEAGAGVGWVFTAGAALRCLRSSLNIWSSKYHVFVLLQEALCNTHLPQSPTAPQPSALSELMMGTSGCEPRTGACDCRRKTAYRGTLTAKREITTDEVC</sequence>
<evidence type="ECO:0000313" key="3">
    <source>
        <dbReference type="Proteomes" id="UP001153269"/>
    </source>
</evidence>
<protein>
    <submittedName>
        <fullName evidence="2">Uncharacterized protein</fullName>
    </submittedName>
</protein>